<keyword evidence="2" id="KW-0378">Hydrolase</keyword>
<dbReference type="InterPro" id="IPR012338">
    <property type="entry name" value="Beta-lactam/transpept-like"/>
</dbReference>
<proteinExistence type="predicted"/>
<protein>
    <submittedName>
        <fullName evidence="2">Serine hydrolase</fullName>
    </submittedName>
</protein>
<name>A0ABT3RFX9_9BACT</name>
<accession>A0ABT3RFX9</accession>
<dbReference type="RefSeq" id="WP_266052445.1">
    <property type="nucleotide sequence ID" value="NZ_JAPFQO010000006.1"/>
</dbReference>
<keyword evidence="3" id="KW-1185">Reference proteome</keyword>
<dbReference type="SUPFAM" id="SSF56601">
    <property type="entry name" value="beta-lactamase/transpeptidase-like"/>
    <property type="match status" value="1"/>
</dbReference>
<dbReference type="InterPro" id="IPR001466">
    <property type="entry name" value="Beta-lactam-related"/>
</dbReference>
<dbReference type="Proteomes" id="UP001207228">
    <property type="component" value="Unassembled WGS sequence"/>
</dbReference>
<dbReference type="EMBL" id="JAPFQO010000006">
    <property type="protein sequence ID" value="MCX2740388.1"/>
    <property type="molecule type" value="Genomic_DNA"/>
</dbReference>
<gene>
    <name evidence="2" type="ORF">OO017_10560</name>
</gene>
<comment type="caution">
    <text evidence="2">The sequence shown here is derived from an EMBL/GenBank/DDBJ whole genome shotgun (WGS) entry which is preliminary data.</text>
</comment>
<reference evidence="2 3" key="1">
    <citation type="submission" date="2022-11" db="EMBL/GenBank/DDBJ databases">
        <title>The characterization of three novel Bacteroidetes species and genomic analysis of their roles in tidal elemental geochemical cycles.</title>
        <authorList>
            <person name="Ma K.-J."/>
        </authorList>
    </citation>
    <scope>NUCLEOTIDE SEQUENCE [LARGE SCALE GENOMIC DNA]</scope>
    <source>
        <strain evidence="2 3">M82</strain>
    </source>
</reference>
<evidence type="ECO:0000259" key="1">
    <source>
        <dbReference type="Pfam" id="PF00144"/>
    </source>
</evidence>
<dbReference type="Pfam" id="PF00144">
    <property type="entry name" value="Beta-lactamase"/>
    <property type="match status" value="1"/>
</dbReference>
<dbReference type="PANTHER" id="PTHR46825">
    <property type="entry name" value="D-ALANYL-D-ALANINE-CARBOXYPEPTIDASE/ENDOPEPTIDASE AMPH"/>
    <property type="match status" value="1"/>
</dbReference>
<evidence type="ECO:0000313" key="2">
    <source>
        <dbReference type="EMBL" id="MCX2740388.1"/>
    </source>
</evidence>
<dbReference type="InterPro" id="IPR050491">
    <property type="entry name" value="AmpC-like"/>
</dbReference>
<sequence>MPTLENALDSLLARHFTRFTPGAVLLVAREDEVLYLRGAGKANLDTGAAITPDTTFRLASVSKQFTAMCVHLLAQRGLLKFTDSIGLYFPELAHFSEIRLLHLLNHTSGLPDFEEHIPENQAAQLTDEHVLRITAAQPALLFSPGNQYRYSNTGYVLLGLLVERVASINYADFLLENIFEPLQMPHSILYQPEAAIPNRAMGYSRAAEDRFELSDQNIGTATRGDGCIYTSAKDYLKWHRSLSSHPLFNINNKLNKNIATIDEAKSWRYGMGWFQAEDGNGTSELFHSGDTSGFTNLVMRLPHHNTVIACFSNIAGNQVFLDDLLQVLSHFPELSPKSELVKQLQQLTR</sequence>
<evidence type="ECO:0000313" key="3">
    <source>
        <dbReference type="Proteomes" id="UP001207228"/>
    </source>
</evidence>
<feature type="domain" description="Beta-lactamase-related" evidence="1">
    <location>
        <begin position="20"/>
        <end position="321"/>
    </location>
</feature>
<dbReference type="GO" id="GO:0016787">
    <property type="term" value="F:hydrolase activity"/>
    <property type="evidence" value="ECO:0007669"/>
    <property type="project" value="UniProtKB-KW"/>
</dbReference>
<dbReference type="Gene3D" id="3.40.710.10">
    <property type="entry name" value="DD-peptidase/beta-lactamase superfamily"/>
    <property type="match status" value="1"/>
</dbReference>
<organism evidence="2 3">
    <name type="scientific">Pontibacter anaerobius</name>
    <dbReference type="NCBI Taxonomy" id="2993940"/>
    <lineage>
        <taxon>Bacteria</taxon>
        <taxon>Pseudomonadati</taxon>
        <taxon>Bacteroidota</taxon>
        <taxon>Cytophagia</taxon>
        <taxon>Cytophagales</taxon>
        <taxon>Hymenobacteraceae</taxon>
        <taxon>Pontibacter</taxon>
    </lineage>
</organism>
<dbReference type="PANTHER" id="PTHR46825:SF9">
    <property type="entry name" value="BETA-LACTAMASE-RELATED DOMAIN-CONTAINING PROTEIN"/>
    <property type="match status" value="1"/>
</dbReference>